<evidence type="ECO:0000313" key="4">
    <source>
        <dbReference type="EMBL" id="SMP67751.1"/>
    </source>
</evidence>
<dbReference type="InterPro" id="IPR027417">
    <property type="entry name" value="P-loop_NTPase"/>
</dbReference>
<comment type="caution">
    <text evidence="4">The sequence shown here is derived from an EMBL/GenBank/DDBJ whole genome shotgun (WGS) entry which is preliminary data.</text>
</comment>
<dbReference type="SMART" id="SM00240">
    <property type="entry name" value="FHA"/>
    <property type="match status" value="1"/>
</dbReference>
<feature type="compositionally biased region" description="Pro residues" evidence="2">
    <location>
        <begin position="131"/>
        <end position="160"/>
    </location>
</feature>
<organism evidence="4 5">
    <name type="scientific">Noviherbaspirillum suwonense</name>
    <dbReference type="NCBI Taxonomy" id="1224511"/>
    <lineage>
        <taxon>Bacteria</taxon>
        <taxon>Pseudomonadati</taxon>
        <taxon>Pseudomonadota</taxon>
        <taxon>Betaproteobacteria</taxon>
        <taxon>Burkholderiales</taxon>
        <taxon>Oxalobacteraceae</taxon>
        <taxon>Noviherbaspirillum</taxon>
    </lineage>
</organism>
<dbReference type="PROSITE" id="PS50006">
    <property type="entry name" value="FHA_DOMAIN"/>
    <property type="match status" value="1"/>
</dbReference>
<evidence type="ECO:0000256" key="2">
    <source>
        <dbReference type="SAM" id="MobiDB-lite"/>
    </source>
</evidence>
<dbReference type="SUPFAM" id="SSF52540">
    <property type="entry name" value="P-loop containing nucleoside triphosphate hydrolases"/>
    <property type="match status" value="1"/>
</dbReference>
<feature type="domain" description="FHA" evidence="3">
    <location>
        <begin position="22"/>
        <end position="71"/>
    </location>
</feature>
<dbReference type="PANTHER" id="PTHR30486:SF15">
    <property type="entry name" value="TYPE II_IV SECRETION SYSTEM ATPASE"/>
    <property type="match status" value="1"/>
</dbReference>
<dbReference type="Pfam" id="PF00437">
    <property type="entry name" value="T2SSE"/>
    <property type="match status" value="1"/>
</dbReference>
<dbReference type="EMBL" id="FXUL01000013">
    <property type="protein sequence ID" value="SMP67751.1"/>
    <property type="molecule type" value="Genomic_DNA"/>
</dbReference>
<dbReference type="InterPro" id="IPR050921">
    <property type="entry name" value="T4SS_GSP_E_ATPase"/>
</dbReference>
<name>A0ABY1QDJ1_9BURK</name>
<proteinExistence type="inferred from homology"/>
<reference evidence="4 5" key="1">
    <citation type="submission" date="2017-05" db="EMBL/GenBank/DDBJ databases">
        <authorList>
            <person name="Varghese N."/>
            <person name="Submissions S."/>
        </authorList>
    </citation>
    <scope>NUCLEOTIDE SEQUENCE [LARGE SCALE GENOMIC DNA]</scope>
    <source>
        <strain evidence="4 5">DSM 26001</strain>
    </source>
</reference>
<dbReference type="InterPro" id="IPR000253">
    <property type="entry name" value="FHA_dom"/>
</dbReference>
<dbReference type="InterPro" id="IPR001482">
    <property type="entry name" value="T2SS/T4SS_dom"/>
</dbReference>
<dbReference type="CDD" id="cd00060">
    <property type="entry name" value="FHA"/>
    <property type="match status" value="1"/>
</dbReference>
<accession>A0ABY1QDJ1</accession>
<dbReference type="Gene3D" id="3.40.50.300">
    <property type="entry name" value="P-loop containing nucleotide triphosphate hydrolases"/>
    <property type="match status" value="1"/>
</dbReference>
<sequence>MLDLELFDSDGGRRVLQVPDESIIGKGAQNEIRLESWRVGREHARLFATPGGVLVEDLGGFGGVLVNGERIDGQYGPLTHKDMVSIGPYRLRLLVAVGKPDSPSPLPSLRSAPPVRGAMPAQHQGLIQSSPQPPSQPSPQPPHQPSPQPSHKPPPQPPSQALPQEAACAPAAALPASVANAAHIANSAARQREFEWRKTMHTRLLETMDLRRQDVHGMSDQQLRQETGILVRQIMRDADAEIPPELDRELLMVQVINEAIALGPLEELLADDSVSEIMVNRYDEIYVERSGRLHRHPMAFTGDRAVMGVIERIVAPLGRRIDESSPMVDARLKDGSRVNAIIPPLALKGACLTIRKFARHKLGASDLVGFGAISPQMASFLETCVVGRRNIIVSGGTGSGKTTLLNILSNFIPAGERVITVEDAAELKLSHEHLISLESRPANVEGKGAVPIRELVKNTLRMRPDRIVVGECRGAEALDMLQAMNTGHEGSLTTLHANTPRDGLARLETMVLMAGMDLPLPAIREQIASAVHIVVQQTRFACGSRKVTSITEISGMESGKIQMQELFRFVNLGYRGAGNRVSGYFTGCDMVPTFYEELEAAGAALDMTIFCPADQSGAACGTAQ</sequence>
<feature type="region of interest" description="Disordered" evidence="2">
    <location>
        <begin position="100"/>
        <end position="169"/>
    </location>
</feature>
<dbReference type="SUPFAM" id="SSF49879">
    <property type="entry name" value="SMAD/FHA domain"/>
    <property type="match status" value="1"/>
</dbReference>
<dbReference type="CDD" id="cd01130">
    <property type="entry name" value="VirB11-like_ATPase"/>
    <property type="match status" value="1"/>
</dbReference>
<gene>
    <name evidence="4" type="ORF">SAMN06295970_11337</name>
</gene>
<protein>
    <submittedName>
        <fullName evidence="4">Pilus assembly protein CpaF</fullName>
    </submittedName>
</protein>
<evidence type="ECO:0000256" key="1">
    <source>
        <dbReference type="ARBA" id="ARBA00006611"/>
    </source>
</evidence>
<evidence type="ECO:0000259" key="3">
    <source>
        <dbReference type="PROSITE" id="PS50006"/>
    </source>
</evidence>
<keyword evidence="5" id="KW-1185">Reference proteome</keyword>
<dbReference type="Pfam" id="PF00498">
    <property type="entry name" value="FHA"/>
    <property type="match status" value="1"/>
</dbReference>
<evidence type="ECO:0000313" key="5">
    <source>
        <dbReference type="Proteomes" id="UP001158049"/>
    </source>
</evidence>
<dbReference type="InterPro" id="IPR008984">
    <property type="entry name" value="SMAD_FHA_dom_sf"/>
</dbReference>
<comment type="similarity">
    <text evidence="1">Belongs to the GSP E family.</text>
</comment>
<dbReference type="Gene3D" id="2.60.200.20">
    <property type="match status" value="1"/>
</dbReference>
<dbReference type="Proteomes" id="UP001158049">
    <property type="component" value="Unassembled WGS sequence"/>
</dbReference>
<dbReference type="Gene3D" id="3.30.450.380">
    <property type="match status" value="1"/>
</dbReference>
<dbReference type="RefSeq" id="WP_283443385.1">
    <property type="nucleotide sequence ID" value="NZ_FXUL01000013.1"/>
</dbReference>
<dbReference type="PANTHER" id="PTHR30486">
    <property type="entry name" value="TWITCHING MOTILITY PROTEIN PILT"/>
    <property type="match status" value="1"/>
</dbReference>